<keyword evidence="3" id="KW-1185">Reference proteome</keyword>
<dbReference type="Gene3D" id="1.20.1640.10">
    <property type="entry name" value="Multidrug efflux transporter AcrB transmembrane domain"/>
    <property type="match status" value="2"/>
</dbReference>
<dbReference type="InterPro" id="IPR027463">
    <property type="entry name" value="AcrB_DN_DC_subdom"/>
</dbReference>
<dbReference type="Proteomes" id="UP001143304">
    <property type="component" value="Unassembled WGS sequence"/>
</dbReference>
<feature type="transmembrane region" description="Helical" evidence="1">
    <location>
        <begin position="357"/>
        <end position="377"/>
    </location>
</feature>
<feature type="transmembrane region" description="Helical" evidence="1">
    <location>
        <begin position="519"/>
        <end position="540"/>
    </location>
</feature>
<dbReference type="PANTHER" id="PTHR32063">
    <property type="match status" value="1"/>
</dbReference>
<feature type="transmembrane region" description="Helical" evidence="1">
    <location>
        <begin position="428"/>
        <end position="448"/>
    </location>
</feature>
<dbReference type="Gene3D" id="3.30.2090.10">
    <property type="entry name" value="Multidrug efflux transporter AcrB TolC docking domain, DN and DC subdomains"/>
    <property type="match status" value="2"/>
</dbReference>
<keyword evidence="1" id="KW-0812">Transmembrane</keyword>
<reference evidence="2" key="1">
    <citation type="submission" date="2019-02" db="EMBL/GenBank/DDBJ databases">
        <authorList>
            <person name="Li S.-H."/>
        </authorList>
    </citation>
    <scope>NUCLEOTIDE SEQUENCE</scope>
    <source>
        <strain evidence="2">IMCC11814</strain>
    </source>
</reference>
<feature type="transmembrane region" description="Helical" evidence="1">
    <location>
        <begin position="843"/>
        <end position="862"/>
    </location>
</feature>
<proteinExistence type="predicted"/>
<protein>
    <submittedName>
        <fullName evidence="2">Multidrug efflux protein</fullName>
    </submittedName>
</protein>
<gene>
    <name evidence="2" type="ORF">EYC82_01840</name>
</gene>
<dbReference type="RefSeq" id="WP_279247851.1">
    <property type="nucleotide sequence ID" value="NZ_SHNO01000001.1"/>
</dbReference>
<dbReference type="Gene3D" id="3.30.70.1440">
    <property type="entry name" value="Multidrug efflux transporter AcrB pore domain"/>
    <property type="match status" value="1"/>
</dbReference>
<keyword evidence="1" id="KW-1133">Transmembrane helix</keyword>
<feature type="transmembrane region" description="Helical" evidence="1">
    <location>
        <begin position="972"/>
        <end position="996"/>
    </location>
</feature>
<feature type="transmembrane region" description="Helical" evidence="1">
    <location>
        <begin position="899"/>
        <end position="920"/>
    </location>
</feature>
<comment type="caution">
    <text evidence="2">The sequence shown here is derived from an EMBL/GenBank/DDBJ whole genome shotgun (WGS) entry which is preliminary data.</text>
</comment>
<evidence type="ECO:0000256" key="1">
    <source>
        <dbReference type="SAM" id="Phobius"/>
    </source>
</evidence>
<dbReference type="Gene3D" id="3.30.70.1320">
    <property type="entry name" value="Multidrug efflux transporter AcrB pore domain like"/>
    <property type="match status" value="1"/>
</dbReference>
<dbReference type="EMBL" id="SHNO01000001">
    <property type="protein sequence ID" value="MCX2976098.1"/>
    <property type="molecule type" value="Genomic_DNA"/>
</dbReference>
<feature type="transmembrane region" description="Helical" evidence="1">
    <location>
        <begin position="460"/>
        <end position="478"/>
    </location>
</feature>
<dbReference type="SUPFAM" id="SSF82693">
    <property type="entry name" value="Multidrug efflux transporter AcrB pore domain, PN1, PN2, PC1 and PC2 subdomains"/>
    <property type="match status" value="4"/>
</dbReference>
<organism evidence="2 3">
    <name type="scientific">Candidatus Marimicrobium litorale</name>
    <dbReference type="NCBI Taxonomy" id="2518991"/>
    <lineage>
        <taxon>Bacteria</taxon>
        <taxon>Pseudomonadati</taxon>
        <taxon>Pseudomonadota</taxon>
        <taxon>Gammaproteobacteria</taxon>
        <taxon>Cellvibrionales</taxon>
        <taxon>Halieaceae</taxon>
        <taxon>Marimicrobium</taxon>
    </lineage>
</organism>
<dbReference type="PANTHER" id="PTHR32063:SF14">
    <property type="entry name" value="BLL4319 PROTEIN"/>
    <property type="match status" value="1"/>
</dbReference>
<dbReference type="InterPro" id="IPR001036">
    <property type="entry name" value="Acrflvin-R"/>
</dbReference>
<dbReference type="SUPFAM" id="SSF82866">
    <property type="entry name" value="Multidrug efflux transporter AcrB transmembrane domain"/>
    <property type="match status" value="2"/>
</dbReference>
<dbReference type="PRINTS" id="PR00702">
    <property type="entry name" value="ACRIFLAVINRP"/>
</dbReference>
<evidence type="ECO:0000313" key="3">
    <source>
        <dbReference type="Proteomes" id="UP001143304"/>
    </source>
</evidence>
<accession>A0ABT3T1H9</accession>
<dbReference type="Gene3D" id="3.30.70.1430">
    <property type="entry name" value="Multidrug efflux transporter AcrB pore domain"/>
    <property type="match status" value="2"/>
</dbReference>
<feature type="transmembrane region" description="Helical" evidence="1">
    <location>
        <begin position="941"/>
        <end position="960"/>
    </location>
</feature>
<feature type="transmembrane region" description="Helical" evidence="1">
    <location>
        <begin position="331"/>
        <end position="350"/>
    </location>
</feature>
<dbReference type="Pfam" id="PF00873">
    <property type="entry name" value="ACR_tran"/>
    <property type="match status" value="1"/>
</dbReference>
<sequence>MRFTDHFIQRPVLAIVVSSLLLLLGGTSLSRVNLREFPELERSVISIETVYPGASARTVQGFVTTPLQISVAGARGVEYMSSESNPGYSEIQVHVRLGENSSHVLSEVIAKVNEARGNLPRDIEEPVVTTASGGDAMMYLAFYSGQMTPYQITDYLVRNVQPELATLEGVGKARIFGRFLAMRIWLDPIRMAAFGVTANDVSNAIRRDNYVSTSGATEGNLVRATVDARTDMKTAAEFEDMVVRQVGEDRVRLGDVADVELSAETTQLRTESSGRDAVFMSISPTPDANPLDVSREVHDALPRIRENLPADMALFLDWDGSLVIDEALKEVLQTLLEASIIVILVIYLFLGSFRVVLIPLVAIPLSLIGVVFLILAMGFSLNLLTLLAMVIAIGLVVDDAIVVVENVHRHIESGEKPRDAALIGAREVALPVMAMTLTLAAVYAPIAFIGGLTGALFSEFALSLAGAVLVSGVVALTLSPMMCSRVLKDRDHQGRLADWLDARFEWLNGRYRTLLHHSLNNRGAVILFAAVILASLPLLFTLSQQELAPEEDTGGIYVTGSAPRYANIEYIDYFLAEVVEIWKGIPEFSHSWQVMFPSNNFGGITLHPWSERERSQQEVQAEFQKKISKIAGMNMFSFGTPPLPGFDAGLPVSFVVASTGDYRQVRRVGEELVRAATESGLFIFVNQTLDFDRPEVKVNIDRELAARLGISMQDIGTTLSVMLGEAEINRFNLNGRSYKVIPQAGRGFRLTKRELEKYYVRTASDDLVPLSAFITLESIVEPNQLTQYQQLNSTTIQGMMMPPNSLGTGLAFLEDKMAEIAPRGFRVGYTGASHRFMQETASFPILFALSLVLIFLVLAAQFNSFRDPFVVLLSVPLSIFGAAVPIALGFATLNIYTQIGLLTLIGLISKHGILIVEFANQLTSKGLSRRNAILEAASLRLRPILMTTFATVMGVWPLVIASGPGANSRFSIGLMITAGMMVGTLFTLFVIPVFYLPLTRKGKAASATKENEIPLPKPQTL</sequence>
<feature type="transmembrane region" description="Helical" evidence="1">
    <location>
        <begin position="869"/>
        <end position="893"/>
    </location>
</feature>
<evidence type="ECO:0000313" key="2">
    <source>
        <dbReference type="EMBL" id="MCX2976098.1"/>
    </source>
</evidence>
<name>A0ABT3T1H9_9GAMM</name>
<keyword evidence="1" id="KW-0472">Membrane</keyword>
<feature type="transmembrane region" description="Helical" evidence="1">
    <location>
        <begin position="383"/>
        <end position="407"/>
    </location>
</feature>
<dbReference type="SUPFAM" id="SSF82714">
    <property type="entry name" value="Multidrug efflux transporter AcrB TolC docking domain, DN and DC subdomains"/>
    <property type="match status" value="2"/>
</dbReference>